<sequence length="321" mass="35031">MHIVLAQPGASEHVPPVRSIAPDARITCASPGSPIDPTATVLFADRCPPGLSHLRWVQLGSHGYAQLEGVIRPDTVATNASGVQDKPIAEWCIMMLLALSRDLPAMLTAQRTRRWDRSPVFQRELAGRRVGILGFGNIGREVARHCTAMGLEVWTMTRAGIHDRGPRYDPFNRGTAPPAVTRSFDMTARAEFYGTLDALIVTTPLTPQTRGLVDAEALAQLPTGALLLNPARAGVVEEQPLLDALRSGHLGGAALDDHYRQPMPPDDPFWDLPNTIVTAHISGSSQSPWYQQRIWDLFLTNLRRYVSGAPLLNVIAHTDLA</sequence>
<comment type="caution">
    <text evidence="4">The sequence shown here is derived from an EMBL/GenBank/DDBJ whole genome shotgun (WGS) entry which is preliminary data.</text>
</comment>
<keyword evidence="1" id="KW-0560">Oxidoreductase</keyword>
<evidence type="ECO:0000313" key="4">
    <source>
        <dbReference type="EMBL" id="MFB9448306.1"/>
    </source>
</evidence>
<dbReference type="PANTHER" id="PTHR43333">
    <property type="entry name" value="2-HACID_DH_C DOMAIN-CONTAINING PROTEIN"/>
    <property type="match status" value="1"/>
</dbReference>
<keyword evidence="5" id="KW-1185">Reference proteome</keyword>
<feature type="domain" description="D-isomer specific 2-hydroxyacid dehydrogenase NAD-binding" evidence="3">
    <location>
        <begin position="93"/>
        <end position="282"/>
    </location>
</feature>
<evidence type="ECO:0000256" key="1">
    <source>
        <dbReference type="ARBA" id="ARBA00023002"/>
    </source>
</evidence>
<protein>
    <submittedName>
        <fullName evidence="4">D-2-hydroxyacid dehydrogenase</fullName>
    </submittedName>
</protein>
<dbReference type="InterPro" id="IPR006140">
    <property type="entry name" value="D-isomer_DH_NAD-bd"/>
</dbReference>
<dbReference type="CDD" id="cd05300">
    <property type="entry name" value="2-Hacid_dh_1"/>
    <property type="match status" value="1"/>
</dbReference>
<dbReference type="Proteomes" id="UP001589608">
    <property type="component" value="Unassembled WGS sequence"/>
</dbReference>
<reference evidence="4 5" key="1">
    <citation type="submission" date="2024-09" db="EMBL/GenBank/DDBJ databases">
        <authorList>
            <person name="Sun Q."/>
            <person name="Mori K."/>
        </authorList>
    </citation>
    <scope>NUCLEOTIDE SEQUENCE [LARGE SCALE GENOMIC DNA]</scope>
    <source>
        <strain evidence="4 5">JCM 3307</strain>
    </source>
</reference>
<keyword evidence="2" id="KW-0520">NAD</keyword>
<proteinExistence type="predicted"/>
<dbReference type="PANTHER" id="PTHR43333:SF1">
    <property type="entry name" value="D-ISOMER SPECIFIC 2-HYDROXYACID DEHYDROGENASE NAD-BINDING DOMAIN-CONTAINING PROTEIN"/>
    <property type="match status" value="1"/>
</dbReference>
<gene>
    <name evidence="4" type="ORF">ACFFTR_34905</name>
</gene>
<dbReference type="InterPro" id="IPR036291">
    <property type="entry name" value="NAD(P)-bd_dom_sf"/>
</dbReference>
<accession>A0ABV5MHH9</accession>
<evidence type="ECO:0000259" key="3">
    <source>
        <dbReference type="Pfam" id="PF02826"/>
    </source>
</evidence>
<dbReference type="EMBL" id="JBHMCA010000056">
    <property type="protein sequence ID" value="MFB9448306.1"/>
    <property type="molecule type" value="Genomic_DNA"/>
</dbReference>
<evidence type="ECO:0000256" key="2">
    <source>
        <dbReference type="ARBA" id="ARBA00023027"/>
    </source>
</evidence>
<dbReference type="SUPFAM" id="SSF51735">
    <property type="entry name" value="NAD(P)-binding Rossmann-fold domains"/>
    <property type="match status" value="1"/>
</dbReference>
<evidence type="ECO:0000313" key="5">
    <source>
        <dbReference type="Proteomes" id="UP001589608"/>
    </source>
</evidence>
<dbReference type="Pfam" id="PF02826">
    <property type="entry name" value="2-Hacid_dh_C"/>
    <property type="match status" value="1"/>
</dbReference>
<organism evidence="4 5">
    <name type="scientific">Dactylosporangium vinaceum</name>
    <dbReference type="NCBI Taxonomy" id="53362"/>
    <lineage>
        <taxon>Bacteria</taxon>
        <taxon>Bacillati</taxon>
        <taxon>Actinomycetota</taxon>
        <taxon>Actinomycetes</taxon>
        <taxon>Micromonosporales</taxon>
        <taxon>Micromonosporaceae</taxon>
        <taxon>Dactylosporangium</taxon>
    </lineage>
</organism>
<name>A0ABV5MHH9_9ACTN</name>
<dbReference type="RefSeq" id="WP_223096354.1">
    <property type="nucleotide sequence ID" value="NZ_CP061913.1"/>
</dbReference>
<dbReference type="Gene3D" id="3.40.50.720">
    <property type="entry name" value="NAD(P)-binding Rossmann-like Domain"/>
    <property type="match status" value="2"/>
</dbReference>